<evidence type="ECO:0000313" key="4">
    <source>
        <dbReference type="EMBL" id="SFG98590.1"/>
    </source>
</evidence>
<dbReference type="Proteomes" id="UP000199229">
    <property type="component" value="Unassembled WGS sequence"/>
</dbReference>
<feature type="signal peptide" evidence="2">
    <location>
        <begin position="1"/>
        <end position="19"/>
    </location>
</feature>
<dbReference type="InterPro" id="IPR025232">
    <property type="entry name" value="DUF4174"/>
</dbReference>
<keyword evidence="5" id="KW-1185">Reference proteome</keyword>
<dbReference type="STRING" id="582675.SAMN05192565_12161"/>
<evidence type="ECO:0000256" key="1">
    <source>
        <dbReference type="ARBA" id="ARBA00022729"/>
    </source>
</evidence>
<keyword evidence="1 2" id="KW-0732">Signal</keyword>
<evidence type="ECO:0000313" key="5">
    <source>
        <dbReference type="Proteomes" id="UP000199229"/>
    </source>
</evidence>
<evidence type="ECO:0000259" key="3">
    <source>
        <dbReference type="Pfam" id="PF13778"/>
    </source>
</evidence>
<proteinExistence type="predicted"/>
<sequence length="131" mass="14236">MVREVLTMGAILIAGAAAAADDPLAAHRWKARVVVIAAPAADDPRLVRQRTDLASVANGLRERDITVMEAVGDGVEARRLRARLGLEEPAFRVLLVGKDGTVKRADERPVSPDALFATIDAMPMRRDEMQR</sequence>
<gene>
    <name evidence="4" type="ORF">SAMN05192565_12161</name>
</gene>
<dbReference type="Pfam" id="PF13778">
    <property type="entry name" value="DUF4174"/>
    <property type="match status" value="1"/>
</dbReference>
<dbReference type="AlphaFoldDB" id="A0A1I2WB19"/>
<dbReference type="OrthoDB" id="7362103at2"/>
<feature type="chain" id="PRO_5011583658" description="DUF4174 domain-containing protein" evidence="2">
    <location>
        <begin position="20"/>
        <end position="131"/>
    </location>
</feature>
<accession>A0A1I2WB19</accession>
<dbReference type="EMBL" id="FOPM01000021">
    <property type="protein sequence ID" value="SFG98590.1"/>
    <property type="molecule type" value="Genomic_DNA"/>
</dbReference>
<evidence type="ECO:0000256" key="2">
    <source>
        <dbReference type="SAM" id="SignalP"/>
    </source>
</evidence>
<organism evidence="4 5">
    <name type="scientific">Methylobacterium gossipiicola</name>
    <dbReference type="NCBI Taxonomy" id="582675"/>
    <lineage>
        <taxon>Bacteria</taxon>
        <taxon>Pseudomonadati</taxon>
        <taxon>Pseudomonadota</taxon>
        <taxon>Alphaproteobacteria</taxon>
        <taxon>Hyphomicrobiales</taxon>
        <taxon>Methylobacteriaceae</taxon>
        <taxon>Methylobacterium</taxon>
    </lineage>
</organism>
<name>A0A1I2WB19_9HYPH</name>
<feature type="domain" description="DUF4174" evidence="3">
    <location>
        <begin position="23"/>
        <end position="128"/>
    </location>
</feature>
<protein>
    <recommendedName>
        <fullName evidence="3">DUF4174 domain-containing protein</fullName>
    </recommendedName>
</protein>
<reference evidence="5" key="1">
    <citation type="submission" date="2016-10" db="EMBL/GenBank/DDBJ databases">
        <authorList>
            <person name="Varghese N."/>
            <person name="Submissions S."/>
        </authorList>
    </citation>
    <scope>NUCLEOTIDE SEQUENCE [LARGE SCALE GENOMIC DNA]</scope>
    <source>
        <strain evidence="5">Gh-105</strain>
    </source>
</reference>